<accession>A0A9D4MB25</accession>
<keyword evidence="2" id="KW-1185">Reference proteome</keyword>
<reference evidence="1" key="2">
    <citation type="submission" date="2020-11" db="EMBL/GenBank/DDBJ databases">
        <authorList>
            <person name="McCartney M.A."/>
            <person name="Auch B."/>
            <person name="Kono T."/>
            <person name="Mallez S."/>
            <person name="Becker A."/>
            <person name="Gohl D.M."/>
            <person name="Silverstein K.A.T."/>
            <person name="Koren S."/>
            <person name="Bechman K.B."/>
            <person name="Herman A."/>
            <person name="Abrahante J.E."/>
            <person name="Garbe J."/>
        </authorList>
    </citation>
    <scope>NUCLEOTIDE SEQUENCE</scope>
    <source>
        <strain evidence="1">Duluth1</strain>
        <tissue evidence="1">Whole animal</tissue>
    </source>
</reference>
<protein>
    <submittedName>
        <fullName evidence="1">Uncharacterized protein</fullName>
    </submittedName>
</protein>
<reference evidence="1" key="1">
    <citation type="journal article" date="2019" name="bioRxiv">
        <title>The Genome of the Zebra Mussel, Dreissena polymorpha: A Resource for Invasive Species Research.</title>
        <authorList>
            <person name="McCartney M.A."/>
            <person name="Auch B."/>
            <person name="Kono T."/>
            <person name="Mallez S."/>
            <person name="Zhang Y."/>
            <person name="Obille A."/>
            <person name="Becker A."/>
            <person name="Abrahante J.E."/>
            <person name="Garbe J."/>
            <person name="Badalamenti J.P."/>
            <person name="Herman A."/>
            <person name="Mangelson H."/>
            <person name="Liachko I."/>
            <person name="Sullivan S."/>
            <person name="Sone E.D."/>
            <person name="Koren S."/>
            <person name="Silverstein K.A.T."/>
            <person name="Beckman K.B."/>
            <person name="Gohl D.M."/>
        </authorList>
    </citation>
    <scope>NUCLEOTIDE SEQUENCE</scope>
    <source>
        <strain evidence="1">Duluth1</strain>
        <tissue evidence="1">Whole animal</tissue>
    </source>
</reference>
<proteinExistence type="predicted"/>
<organism evidence="1 2">
    <name type="scientific">Dreissena polymorpha</name>
    <name type="common">Zebra mussel</name>
    <name type="synonym">Mytilus polymorpha</name>
    <dbReference type="NCBI Taxonomy" id="45954"/>
    <lineage>
        <taxon>Eukaryota</taxon>
        <taxon>Metazoa</taxon>
        <taxon>Spiralia</taxon>
        <taxon>Lophotrochozoa</taxon>
        <taxon>Mollusca</taxon>
        <taxon>Bivalvia</taxon>
        <taxon>Autobranchia</taxon>
        <taxon>Heteroconchia</taxon>
        <taxon>Euheterodonta</taxon>
        <taxon>Imparidentia</taxon>
        <taxon>Neoheterodontei</taxon>
        <taxon>Myida</taxon>
        <taxon>Dreissenoidea</taxon>
        <taxon>Dreissenidae</taxon>
        <taxon>Dreissena</taxon>
    </lineage>
</organism>
<dbReference type="Proteomes" id="UP000828390">
    <property type="component" value="Unassembled WGS sequence"/>
</dbReference>
<dbReference type="AlphaFoldDB" id="A0A9D4MB25"/>
<evidence type="ECO:0000313" key="1">
    <source>
        <dbReference type="EMBL" id="KAH3872965.1"/>
    </source>
</evidence>
<evidence type="ECO:0000313" key="2">
    <source>
        <dbReference type="Proteomes" id="UP000828390"/>
    </source>
</evidence>
<name>A0A9D4MB25_DREPO</name>
<dbReference type="EMBL" id="JAIWYP010000002">
    <property type="protein sequence ID" value="KAH3872965.1"/>
    <property type="molecule type" value="Genomic_DNA"/>
</dbReference>
<gene>
    <name evidence="1" type="ORF">DPMN_036189</name>
</gene>
<comment type="caution">
    <text evidence="1">The sequence shown here is derived from an EMBL/GenBank/DDBJ whole genome shotgun (WGS) entry which is preliminary data.</text>
</comment>
<sequence length="96" mass="10266">MTFADRFSLKASIFFLRTEDTELSSEDRLLALGGRCDPAVEGRWDPAVGGLWVGVRGVACSEGSCVDVSLTLLPDLALGGLDNKVMNKKSKKDTGC</sequence>